<dbReference type="Pfam" id="PF00583">
    <property type="entry name" value="Acetyltransf_1"/>
    <property type="match status" value="1"/>
</dbReference>
<keyword evidence="3" id="KW-1185">Reference proteome</keyword>
<dbReference type="RefSeq" id="XP_069207359.1">
    <property type="nucleotide sequence ID" value="XM_069355288.1"/>
</dbReference>
<organism evidence="2 3">
    <name type="scientific">Vanrija albida</name>
    <dbReference type="NCBI Taxonomy" id="181172"/>
    <lineage>
        <taxon>Eukaryota</taxon>
        <taxon>Fungi</taxon>
        <taxon>Dikarya</taxon>
        <taxon>Basidiomycota</taxon>
        <taxon>Agaricomycotina</taxon>
        <taxon>Tremellomycetes</taxon>
        <taxon>Trichosporonales</taxon>
        <taxon>Trichosporonaceae</taxon>
        <taxon>Vanrija</taxon>
    </lineage>
</organism>
<dbReference type="Gene3D" id="3.40.630.30">
    <property type="match status" value="1"/>
</dbReference>
<dbReference type="InterPro" id="IPR052523">
    <property type="entry name" value="Trichothecene_AcTrans"/>
</dbReference>
<feature type="domain" description="N-acetyltransferase" evidence="1">
    <location>
        <begin position="6"/>
        <end position="212"/>
    </location>
</feature>
<dbReference type="EMBL" id="JBBXJM010000005">
    <property type="protein sequence ID" value="KAL1407415.1"/>
    <property type="molecule type" value="Genomic_DNA"/>
</dbReference>
<evidence type="ECO:0000313" key="2">
    <source>
        <dbReference type="EMBL" id="KAL1407415.1"/>
    </source>
</evidence>
<accession>A0ABR3PY80</accession>
<dbReference type="PROSITE" id="PS51186">
    <property type="entry name" value="GNAT"/>
    <property type="match status" value="1"/>
</dbReference>
<dbReference type="Proteomes" id="UP001565368">
    <property type="component" value="Unassembled WGS sequence"/>
</dbReference>
<dbReference type="SUPFAM" id="SSF55729">
    <property type="entry name" value="Acyl-CoA N-acyltransferases (Nat)"/>
    <property type="match status" value="1"/>
</dbReference>
<proteinExistence type="predicted"/>
<dbReference type="PANTHER" id="PTHR42791:SF1">
    <property type="entry name" value="N-ACETYLTRANSFERASE DOMAIN-CONTAINING PROTEIN"/>
    <property type="match status" value="1"/>
</dbReference>
<sequence>MSTDAVAIRRVSSPSHAERAQIKRVLADAYGASFGHMKLLDHNPAANAQLVSSMVDHALRRHEVAVAEVGGRVVGAALWVPPGVGFVDEDDDEDVFYPALQHLPLRMAEFLFEHVFLAQRYIVDAALPDAETEWWYLAWLGVAPRFQQRGVASALLRSKIAEAGGVPIGLRTDVDDNIPIYAHFGFAVRVEHTFALPWGVSWHERFLSYPANASTRAMRELVAEARGRCENGDYGHGHGE</sequence>
<comment type="caution">
    <text evidence="2">The sequence shown here is derived from an EMBL/GenBank/DDBJ whole genome shotgun (WGS) entry which is preliminary data.</text>
</comment>
<gene>
    <name evidence="2" type="ORF">Q8F55_006848</name>
</gene>
<dbReference type="InterPro" id="IPR016181">
    <property type="entry name" value="Acyl_CoA_acyltransferase"/>
</dbReference>
<protein>
    <recommendedName>
        <fullName evidence="1">N-acetyltransferase domain-containing protein</fullName>
    </recommendedName>
</protein>
<name>A0ABR3PY80_9TREE</name>
<dbReference type="PANTHER" id="PTHR42791">
    <property type="entry name" value="GNAT FAMILY ACETYLTRANSFERASE"/>
    <property type="match status" value="1"/>
</dbReference>
<dbReference type="GeneID" id="95987891"/>
<dbReference type="CDD" id="cd04301">
    <property type="entry name" value="NAT_SF"/>
    <property type="match status" value="1"/>
</dbReference>
<dbReference type="InterPro" id="IPR000182">
    <property type="entry name" value="GNAT_dom"/>
</dbReference>
<evidence type="ECO:0000313" key="3">
    <source>
        <dbReference type="Proteomes" id="UP001565368"/>
    </source>
</evidence>
<reference evidence="2 3" key="1">
    <citation type="submission" date="2023-08" db="EMBL/GenBank/DDBJ databases">
        <title>Annotated Genome Sequence of Vanrija albida AlHP1.</title>
        <authorList>
            <person name="Herzog R."/>
        </authorList>
    </citation>
    <scope>NUCLEOTIDE SEQUENCE [LARGE SCALE GENOMIC DNA]</scope>
    <source>
        <strain evidence="2 3">AlHP1</strain>
    </source>
</reference>
<evidence type="ECO:0000259" key="1">
    <source>
        <dbReference type="PROSITE" id="PS51186"/>
    </source>
</evidence>